<comment type="caution">
    <text evidence="1">The sequence shown here is derived from an EMBL/GenBank/DDBJ whole genome shotgun (WGS) entry which is preliminary data.</text>
</comment>
<evidence type="ECO:0008006" key="3">
    <source>
        <dbReference type="Google" id="ProtNLM"/>
    </source>
</evidence>
<evidence type="ECO:0000313" key="1">
    <source>
        <dbReference type="EMBL" id="PJZ67265.1"/>
    </source>
</evidence>
<evidence type="ECO:0000313" key="2">
    <source>
        <dbReference type="Proteomes" id="UP000231912"/>
    </source>
</evidence>
<dbReference type="Pfam" id="PF19620">
    <property type="entry name" value="DUF6125"/>
    <property type="match status" value="1"/>
</dbReference>
<accession>A0A2M9ZFU9</accession>
<name>A0A2M9ZFU9_9LEPT</name>
<proteinExistence type="predicted"/>
<dbReference type="EMBL" id="NPDT01000001">
    <property type="protein sequence ID" value="PJZ67265.1"/>
    <property type="molecule type" value="Genomic_DNA"/>
</dbReference>
<dbReference type="Proteomes" id="UP000231912">
    <property type="component" value="Unassembled WGS sequence"/>
</dbReference>
<dbReference type="RefSeq" id="WP_100757768.1">
    <property type="nucleotide sequence ID" value="NZ_NPDT01000001.1"/>
</dbReference>
<sequence>MTKYEDLGKETVRELLNANWMTHDALWFANCIQEFGIEKANLVNKASVRMMAKAEAKRLRRALQVRKVRTFQELEEFIDTGFRVIRGNFMDFEILFERPSTIIWKVPRCFAYEGVKRLGYIESYRCGIVDRMAGWLDELGISYEIDPVFGGCLKHTVGRCEMRFSVKFPNG</sequence>
<dbReference type="AlphaFoldDB" id="A0A2M9ZFU9"/>
<protein>
    <recommendedName>
        <fullName evidence="3">L-2-amino-thiazoline-4-carboxylic acid hydrolase</fullName>
    </recommendedName>
</protein>
<reference evidence="1 2" key="1">
    <citation type="submission" date="2017-07" db="EMBL/GenBank/DDBJ databases">
        <title>Leptospira spp. isolated from tropical soils.</title>
        <authorList>
            <person name="Thibeaux R."/>
            <person name="Iraola G."/>
            <person name="Ferres I."/>
            <person name="Bierque E."/>
            <person name="Girault D."/>
            <person name="Soupe-Gilbert M.-E."/>
            <person name="Picardeau M."/>
            <person name="Goarant C."/>
        </authorList>
    </citation>
    <scope>NUCLEOTIDE SEQUENCE [LARGE SCALE GENOMIC DNA]</scope>
    <source>
        <strain evidence="1 2">FH2-C-A2</strain>
    </source>
</reference>
<organism evidence="1 2">
    <name type="scientific">Leptospira wolffii</name>
    <dbReference type="NCBI Taxonomy" id="409998"/>
    <lineage>
        <taxon>Bacteria</taxon>
        <taxon>Pseudomonadati</taxon>
        <taxon>Spirochaetota</taxon>
        <taxon>Spirochaetia</taxon>
        <taxon>Leptospirales</taxon>
        <taxon>Leptospiraceae</taxon>
        <taxon>Leptospira</taxon>
    </lineage>
</organism>
<gene>
    <name evidence="1" type="ORF">CH371_04215</name>
</gene>